<feature type="compositionally biased region" description="Basic and acidic residues" evidence="1">
    <location>
        <begin position="1"/>
        <end position="10"/>
    </location>
</feature>
<proteinExistence type="predicted"/>
<sequence>MVHWSADGHSRRDRIRPQNPIPKINETLNSRTMDEESSDHIQGLA</sequence>
<comment type="caution">
    <text evidence="2">The sequence shown here is derived from an EMBL/GenBank/DDBJ whole genome shotgun (WGS) entry which is preliminary data.</text>
</comment>
<keyword evidence="3" id="KW-1185">Reference proteome</keyword>
<dbReference type="EMBL" id="ACVN02000009">
    <property type="protein sequence ID" value="ERK63543.1"/>
    <property type="molecule type" value="Genomic_DNA"/>
</dbReference>
<accession>U2SDC8</accession>
<gene>
    <name evidence="2" type="ORF">HMPREF0682_1096</name>
</gene>
<evidence type="ECO:0000256" key="1">
    <source>
        <dbReference type="SAM" id="MobiDB-lite"/>
    </source>
</evidence>
<evidence type="ECO:0000313" key="3">
    <source>
        <dbReference type="Proteomes" id="UP000017052"/>
    </source>
</evidence>
<name>U2SDC8_9ACTN</name>
<reference evidence="2" key="1">
    <citation type="submission" date="2013-08" db="EMBL/GenBank/DDBJ databases">
        <authorList>
            <person name="Durkin A.S."/>
            <person name="Haft D.R."/>
            <person name="McCorrison J."/>
            <person name="Torralba M."/>
            <person name="Gillis M."/>
            <person name="Haft D.H."/>
            <person name="Methe B."/>
            <person name="Sutton G."/>
            <person name="Nelson K.E."/>
        </authorList>
    </citation>
    <scope>NUCLEOTIDE SEQUENCE [LARGE SCALE GENOMIC DNA]</scope>
    <source>
        <strain evidence="2">F0233</strain>
    </source>
</reference>
<evidence type="ECO:0000313" key="2">
    <source>
        <dbReference type="EMBL" id="ERK63543.1"/>
    </source>
</evidence>
<dbReference type="Proteomes" id="UP000017052">
    <property type="component" value="Unassembled WGS sequence"/>
</dbReference>
<organism evidence="2 3">
    <name type="scientific">Propionibacterium acidifaciens F0233</name>
    <dbReference type="NCBI Taxonomy" id="553198"/>
    <lineage>
        <taxon>Bacteria</taxon>
        <taxon>Bacillati</taxon>
        <taxon>Actinomycetota</taxon>
        <taxon>Actinomycetes</taxon>
        <taxon>Propionibacteriales</taxon>
        <taxon>Propionibacteriaceae</taxon>
        <taxon>Propionibacterium</taxon>
    </lineage>
</organism>
<protein>
    <submittedName>
        <fullName evidence="2">Uncharacterized protein</fullName>
    </submittedName>
</protein>
<feature type="region of interest" description="Disordered" evidence="1">
    <location>
        <begin position="1"/>
        <end position="45"/>
    </location>
</feature>
<dbReference type="AlphaFoldDB" id="U2SDC8"/>